<feature type="transmembrane region" description="Helical" evidence="8">
    <location>
        <begin position="200"/>
        <end position="219"/>
    </location>
</feature>
<dbReference type="OrthoDB" id="509138at2759"/>
<dbReference type="PANTHER" id="PTHR13598">
    <property type="entry name" value="AT07567P-RELATED"/>
    <property type="match status" value="1"/>
</dbReference>
<keyword evidence="10" id="KW-1185">Reference proteome</keyword>
<evidence type="ECO:0000313" key="10">
    <source>
        <dbReference type="Proteomes" id="UP000515158"/>
    </source>
</evidence>
<keyword evidence="7" id="KW-0539">Nucleus</keyword>
<gene>
    <name evidence="11" type="primary">LOC117640871</name>
</gene>
<evidence type="ECO:0000256" key="3">
    <source>
        <dbReference type="ARBA" id="ARBA00022692"/>
    </source>
</evidence>
<evidence type="ECO:0000256" key="6">
    <source>
        <dbReference type="ARBA" id="ARBA00023136"/>
    </source>
</evidence>
<feature type="transmembrane region" description="Helical" evidence="8">
    <location>
        <begin position="231"/>
        <end position="252"/>
    </location>
</feature>
<evidence type="ECO:0000256" key="9">
    <source>
        <dbReference type="SAM" id="SignalP"/>
    </source>
</evidence>
<keyword evidence="4 9" id="KW-0732">Signal</keyword>
<dbReference type="PANTHER" id="PTHR13598:SF1">
    <property type="entry name" value="AT07567P-RELATED"/>
    <property type="match status" value="1"/>
</dbReference>
<dbReference type="Proteomes" id="UP000515158">
    <property type="component" value="Unplaced"/>
</dbReference>
<sequence length="403" mass="46407">MFWPKLFLFICSLVLAKCATGKENVRDGALNLIPGETLRCCDSLRARELQTYCYSGRPKHILHIWQTVLLKIQTTSDNFEIYDGGSPEAVQAAYEQHQSSWSFNLIWGARKGREVKLSPFNRSCIGISSSKDYSVYLHVIRVDYWRVLLLVCGLILFLSAPRLCENTLFYYINGVSIGMLASFLILIYMISRLLPRKPMMYGFVFGGWAVVVYLFQMLWDNLRIVLVDYRLYVLSYVAITGFLSFIVCYRFGPVTDKRSINLIKWSLQGISMIIILCSSQFQEATVAIVLILVALYNFPKVLVSKAVSQWKRRFPPKVELLSDDQYHEQGVRETQKALDELRGYCSSPDCNQWKTVLRLKDPVRFASFVEGKSHLVDREVLDYETATPRELDYSEDSELDLTD</sequence>
<comment type="subcellular location">
    <subcellularLocation>
        <location evidence="1">Nucleus inner membrane</location>
        <topology evidence="1">Multi-pass membrane protein</topology>
        <orientation evidence="1">Nucleoplasmic side</orientation>
    </subcellularLocation>
</comment>
<proteinExistence type="inferred from homology"/>
<evidence type="ECO:0000256" key="5">
    <source>
        <dbReference type="ARBA" id="ARBA00022989"/>
    </source>
</evidence>
<name>A0A6P8YID5_THRPL</name>
<dbReference type="FunCoup" id="A0A6P8YID5">
    <property type="interactions" value="1179"/>
</dbReference>
<dbReference type="KEGG" id="tpal:117640871"/>
<organism evidence="11">
    <name type="scientific">Thrips palmi</name>
    <name type="common">Melon thrips</name>
    <dbReference type="NCBI Taxonomy" id="161013"/>
    <lineage>
        <taxon>Eukaryota</taxon>
        <taxon>Metazoa</taxon>
        <taxon>Ecdysozoa</taxon>
        <taxon>Arthropoda</taxon>
        <taxon>Hexapoda</taxon>
        <taxon>Insecta</taxon>
        <taxon>Pterygota</taxon>
        <taxon>Neoptera</taxon>
        <taxon>Paraneoptera</taxon>
        <taxon>Thysanoptera</taxon>
        <taxon>Terebrantia</taxon>
        <taxon>Thripoidea</taxon>
        <taxon>Thripidae</taxon>
        <taxon>Thrips</taxon>
    </lineage>
</organism>
<keyword evidence="6 8" id="KW-0472">Membrane</keyword>
<feature type="chain" id="PRO_5028415586" evidence="9">
    <location>
        <begin position="22"/>
        <end position="403"/>
    </location>
</feature>
<dbReference type="InParanoid" id="A0A6P8YID5"/>
<keyword evidence="3 8" id="KW-0812">Transmembrane</keyword>
<dbReference type="GeneID" id="117640871"/>
<accession>A0A6P8YID5</accession>
<keyword evidence="5 8" id="KW-1133">Transmembrane helix</keyword>
<evidence type="ECO:0000256" key="7">
    <source>
        <dbReference type="ARBA" id="ARBA00023242"/>
    </source>
</evidence>
<reference evidence="11" key="1">
    <citation type="submission" date="2025-08" db="UniProtKB">
        <authorList>
            <consortium name="RefSeq"/>
        </authorList>
    </citation>
    <scope>IDENTIFICATION</scope>
    <source>
        <tissue evidence="11">Total insect</tissue>
    </source>
</reference>
<dbReference type="InterPro" id="IPR019358">
    <property type="entry name" value="NEMP_fam"/>
</dbReference>
<protein>
    <submittedName>
        <fullName evidence="11">Nuclear envelope integral membrane protein 1</fullName>
    </submittedName>
</protein>
<feature type="transmembrane region" description="Helical" evidence="8">
    <location>
        <begin position="144"/>
        <end position="161"/>
    </location>
</feature>
<comment type="similarity">
    <text evidence="2">Belongs to the NEMP family.</text>
</comment>
<dbReference type="Pfam" id="PF10225">
    <property type="entry name" value="NEMP"/>
    <property type="match status" value="1"/>
</dbReference>
<evidence type="ECO:0000256" key="2">
    <source>
        <dbReference type="ARBA" id="ARBA00005748"/>
    </source>
</evidence>
<evidence type="ECO:0000313" key="11">
    <source>
        <dbReference type="RefSeq" id="XP_034233712.1"/>
    </source>
</evidence>
<feature type="transmembrane region" description="Helical" evidence="8">
    <location>
        <begin position="272"/>
        <end position="296"/>
    </location>
</feature>
<evidence type="ECO:0000256" key="8">
    <source>
        <dbReference type="SAM" id="Phobius"/>
    </source>
</evidence>
<feature type="transmembrane region" description="Helical" evidence="8">
    <location>
        <begin position="168"/>
        <end position="188"/>
    </location>
</feature>
<dbReference type="RefSeq" id="XP_034233712.1">
    <property type="nucleotide sequence ID" value="XM_034377821.1"/>
</dbReference>
<feature type="signal peptide" evidence="9">
    <location>
        <begin position="1"/>
        <end position="21"/>
    </location>
</feature>
<dbReference type="CTD" id="32639"/>
<evidence type="ECO:0000256" key="4">
    <source>
        <dbReference type="ARBA" id="ARBA00022729"/>
    </source>
</evidence>
<dbReference type="GO" id="GO:0005637">
    <property type="term" value="C:nuclear inner membrane"/>
    <property type="evidence" value="ECO:0007669"/>
    <property type="project" value="UniProtKB-SubCell"/>
</dbReference>
<evidence type="ECO:0000256" key="1">
    <source>
        <dbReference type="ARBA" id="ARBA00004575"/>
    </source>
</evidence>
<dbReference type="AlphaFoldDB" id="A0A6P8YID5"/>